<gene>
    <name evidence="7" type="ORF">MNOR_LOCUS4850</name>
</gene>
<feature type="compositionally biased region" description="Polar residues" evidence="5">
    <location>
        <begin position="1126"/>
        <end position="1148"/>
    </location>
</feature>
<feature type="compositionally biased region" description="Polar residues" evidence="5">
    <location>
        <begin position="1225"/>
        <end position="1241"/>
    </location>
</feature>
<name>A0AAV2PUE7_MEGNR</name>
<dbReference type="PANTHER" id="PTHR14493:SF50">
    <property type="entry name" value="RING FINGER PROTEIN UNKEMPT"/>
    <property type="match status" value="1"/>
</dbReference>
<feature type="compositionally biased region" description="Polar residues" evidence="5">
    <location>
        <begin position="680"/>
        <end position="691"/>
    </location>
</feature>
<feature type="region of interest" description="Disordered" evidence="5">
    <location>
        <begin position="1219"/>
        <end position="1302"/>
    </location>
</feature>
<feature type="region of interest" description="Disordered" evidence="5">
    <location>
        <begin position="775"/>
        <end position="799"/>
    </location>
</feature>
<keyword evidence="8" id="KW-1185">Reference proteome</keyword>
<evidence type="ECO:0000256" key="2">
    <source>
        <dbReference type="ARBA" id="ARBA00022771"/>
    </source>
</evidence>
<evidence type="ECO:0000259" key="6">
    <source>
        <dbReference type="PROSITE" id="PS50103"/>
    </source>
</evidence>
<dbReference type="InterPro" id="IPR045234">
    <property type="entry name" value="Unkempt-like"/>
</dbReference>
<reference evidence="7 8" key="1">
    <citation type="submission" date="2024-05" db="EMBL/GenBank/DDBJ databases">
        <authorList>
            <person name="Wallberg A."/>
        </authorList>
    </citation>
    <scope>NUCLEOTIDE SEQUENCE [LARGE SCALE GENOMIC DNA]</scope>
</reference>
<proteinExistence type="predicted"/>
<feature type="compositionally biased region" description="Polar residues" evidence="5">
    <location>
        <begin position="516"/>
        <end position="536"/>
    </location>
</feature>
<evidence type="ECO:0000256" key="5">
    <source>
        <dbReference type="SAM" id="MobiDB-lite"/>
    </source>
</evidence>
<feature type="region of interest" description="Disordered" evidence="5">
    <location>
        <begin position="506"/>
        <end position="536"/>
    </location>
</feature>
<dbReference type="Proteomes" id="UP001497623">
    <property type="component" value="Unassembled WGS sequence"/>
</dbReference>
<evidence type="ECO:0000313" key="8">
    <source>
        <dbReference type="Proteomes" id="UP001497623"/>
    </source>
</evidence>
<feature type="non-terminal residue" evidence="7">
    <location>
        <position position="1426"/>
    </location>
</feature>
<feature type="region of interest" description="Disordered" evidence="5">
    <location>
        <begin position="1122"/>
        <end position="1151"/>
    </location>
</feature>
<feature type="region of interest" description="Disordered" evidence="5">
    <location>
        <begin position="671"/>
        <end position="709"/>
    </location>
</feature>
<feature type="compositionally biased region" description="Basic and acidic residues" evidence="5">
    <location>
        <begin position="1320"/>
        <end position="1333"/>
    </location>
</feature>
<sequence length="1426" mass="160969">MGQNDLLKNIHEDEKKKNRVRNTSEYSNVLYLPCLSRASNNDVNLKTQIIVWHPKRSRVIHDEELQLLCSSADSDDSDYNPQFHKKIVAEDETNPDRSTIEKNCTDIEERMPRKTLVRRRKTNESFMTHSDSDSDNVDLNSCSLSPKYNESRVLQNETINDNLVEFNNKSSSFNGIKETLHHTKQIIQQSNVKLGSDANLSSRAVVEKSFNSPVNRIKHNGNINSENTLRSNTPNHLVESDYDNSIEFSPSSSLDSTTIHCEEKRSLRFCKISSTDFTPLPDRPVFGDQMEVHMCIEFPVFLNDDQVFKLLSHCGKIVAWRRNSNLTASPRTGTGVCNIKSVSSALRLIRVLDNFRINSFPISVTARQESQSTIKYFIKKLNSRFSEKGTLNGLFAKKEFNDWNCGSTNMNLLLTQGDLNCDITAVRNITKYLRENNFTYQYGFVKDKKISYSRLELLHLRSSSASSVLGEPILTSLSSIGINKENNRKFIVNQISCHRLMSDDVPQKSTNRKLSESQTVNEQSSNTLSIPSMEQVSTSAPINNTNGVFPFSIARFKIHPCKSTDCNKKEKCPYFHDFEDKRRDPFIHKYRPRLCTQSSSCIRGENCNFSHNAIERLYHPDFFRTKPCTRDPCKYGKSCAFLHKNYETEKPLLSSSQQLPDTSLRIAMTSTLGREDDNSSDSGFKSPSTSSLEKEMGDSPVQSSSRKDLNRDIIDTLQLSDNNLINNANGTTDVHCQDSVGKDDSNCLPVEHRKRAHEDDEIHFLTSSKRLKPNDVCPLDDFQSSSTPRDNTADKPNSICQSNIPAFNAKDSPCPQMDSNQNLCGGTNSGKEPVIVTLDSDDSDTPSDETEFNKNKKKRNTYSTDMIIDCFISLSKVESLLGACSSIVTSLLIKATIMNDKGEKTFKIFENKDNIYLLNIVYHKLLCQITPGQTPDHLKEILQETIEKVDEVLRLLQMPVKKESVHSININQLAKAMKGKKREQVVKFIEQTFCYRFNHNPSEHEIKKVWSNVAPKLYEMTIMEQESKSTAQKNNIISPNKKNPLSVENHGNPTNNCEALSTLLKIIPVLGKISDEPGKEMNQENDLIIRQSSDERISKNNTLKTSSSAISLESSYNLHKDKANEQLPSTSDSKMRLNANNENQSDSFPKSDAVYKNTLAQSTNAHSSYQDYPAPLTQPTSSHSSFRGNPAPLTSLFPGMAANIDLDERRLLLDFTPSPGKIPQTYYQGSTMPSIDSQTPTDIRISGGRDMSLPTQNNNTFTPSKAGERVDVSSNEDNHGNLSSPRNKYPGPSTSSDIPGDQIKVRKIIDGLRNSPSHQFLHDDSPQENRINQETHASPQDPKETSVPITSKVNIGAIHDSNNAAECEINAHELAYLLLKFNSYDRKTKFTICEIVKNTKNRFPAMYEQTFQIKEIWEKEGFQGHE</sequence>
<dbReference type="InterPro" id="IPR000571">
    <property type="entry name" value="Znf_CCCH"/>
</dbReference>
<keyword evidence="2 4" id="KW-0863">Zinc-finger</keyword>
<feature type="compositionally biased region" description="Polar residues" evidence="5">
    <location>
        <begin position="1280"/>
        <end position="1297"/>
    </location>
</feature>
<feature type="region of interest" description="Disordered" evidence="5">
    <location>
        <begin position="1315"/>
        <end position="1347"/>
    </location>
</feature>
<evidence type="ECO:0000313" key="7">
    <source>
        <dbReference type="EMBL" id="CAL4065522.1"/>
    </source>
</evidence>
<dbReference type="PANTHER" id="PTHR14493">
    <property type="entry name" value="UNKEMPT FAMILY MEMBER"/>
    <property type="match status" value="1"/>
</dbReference>
<dbReference type="EMBL" id="CAXKWB010001801">
    <property type="protein sequence ID" value="CAL4065522.1"/>
    <property type="molecule type" value="Genomic_DNA"/>
</dbReference>
<accession>A0AAV2PUE7</accession>
<feature type="compositionally biased region" description="Polar residues" evidence="5">
    <location>
        <begin position="1177"/>
        <end position="1186"/>
    </location>
</feature>
<dbReference type="GO" id="GO:0008270">
    <property type="term" value="F:zinc ion binding"/>
    <property type="evidence" value="ECO:0007669"/>
    <property type="project" value="UniProtKB-KW"/>
</dbReference>
<feature type="compositionally biased region" description="Polar residues" evidence="5">
    <location>
        <begin position="782"/>
        <end position="799"/>
    </location>
</feature>
<protein>
    <recommendedName>
        <fullName evidence="6">C3H1-type domain-containing protein</fullName>
    </recommendedName>
</protein>
<dbReference type="PROSITE" id="PS50103">
    <property type="entry name" value="ZF_C3H1"/>
    <property type="match status" value="1"/>
</dbReference>
<comment type="caution">
    <text evidence="7">The sequence shown here is derived from an EMBL/GenBank/DDBJ whole genome shotgun (WGS) entry which is preliminary data.</text>
</comment>
<feature type="compositionally biased region" description="Polar residues" evidence="5">
    <location>
        <begin position="1253"/>
        <end position="1263"/>
    </location>
</feature>
<organism evidence="7 8">
    <name type="scientific">Meganyctiphanes norvegica</name>
    <name type="common">Northern krill</name>
    <name type="synonym">Thysanopoda norvegica</name>
    <dbReference type="NCBI Taxonomy" id="48144"/>
    <lineage>
        <taxon>Eukaryota</taxon>
        <taxon>Metazoa</taxon>
        <taxon>Ecdysozoa</taxon>
        <taxon>Arthropoda</taxon>
        <taxon>Crustacea</taxon>
        <taxon>Multicrustacea</taxon>
        <taxon>Malacostraca</taxon>
        <taxon>Eumalacostraca</taxon>
        <taxon>Eucarida</taxon>
        <taxon>Euphausiacea</taxon>
        <taxon>Euphausiidae</taxon>
        <taxon>Meganyctiphanes</taxon>
    </lineage>
</organism>
<evidence type="ECO:0000256" key="3">
    <source>
        <dbReference type="ARBA" id="ARBA00022833"/>
    </source>
</evidence>
<feature type="region of interest" description="Disordered" evidence="5">
    <location>
        <begin position="1167"/>
        <end position="1186"/>
    </location>
</feature>
<keyword evidence="3 4" id="KW-0862">Zinc</keyword>
<dbReference type="SMART" id="SM00356">
    <property type="entry name" value="ZnF_C3H1"/>
    <property type="match status" value="3"/>
</dbReference>
<keyword evidence="1 4" id="KW-0479">Metal-binding</keyword>
<feature type="region of interest" description="Disordered" evidence="5">
    <location>
        <begin position="118"/>
        <end position="138"/>
    </location>
</feature>
<feature type="zinc finger region" description="C3H1-type" evidence="4">
    <location>
        <begin position="589"/>
        <end position="614"/>
    </location>
</feature>
<feature type="domain" description="C3H1-type" evidence="6">
    <location>
        <begin position="589"/>
        <end position="614"/>
    </location>
</feature>
<feature type="compositionally biased region" description="Basic and acidic residues" evidence="5">
    <location>
        <begin position="1266"/>
        <end position="1279"/>
    </location>
</feature>
<evidence type="ECO:0000256" key="1">
    <source>
        <dbReference type="ARBA" id="ARBA00022723"/>
    </source>
</evidence>
<evidence type="ECO:0000256" key="4">
    <source>
        <dbReference type="PROSITE-ProRule" id="PRU00723"/>
    </source>
</evidence>